<dbReference type="Proteomes" id="UP001597532">
    <property type="component" value="Unassembled WGS sequence"/>
</dbReference>
<sequence length="112" mass="12402">MRKLNLILVAAMLLCVGSVFATNAIEDNPSKTLSKQISTLLSHDVFKVSEGEEMSAVVYFTVNTENEIVVLSVMTNEEVLDTYVKSRLNYIKVKDANVETGVTYKIPVMIKG</sequence>
<gene>
    <name evidence="2" type="ORF">ACFS1K_16825</name>
</gene>
<evidence type="ECO:0000313" key="3">
    <source>
        <dbReference type="Proteomes" id="UP001597532"/>
    </source>
</evidence>
<evidence type="ECO:0000313" key="2">
    <source>
        <dbReference type="EMBL" id="MFD2791439.1"/>
    </source>
</evidence>
<accession>A0ABW5VIC1</accession>
<protein>
    <recommendedName>
        <fullName evidence="4">TonB protein C-terminal</fullName>
    </recommendedName>
</protein>
<comment type="caution">
    <text evidence="2">The sequence shown here is derived from an EMBL/GenBank/DDBJ whole genome shotgun (WGS) entry which is preliminary data.</text>
</comment>
<evidence type="ECO:0008006" key="4">
    <source>
        <dbReference type="Google" id="ProtNLM"/>
    </source>
</evidence>
<dbReference type="EMBL" id="JBHUOK010000033">
    <property type="protein sequence ID" value="MFD2791439.1"/>
    <property type="molecule type" value="Genomic_DNA"/>
</dbReference>
<name>A0ABW5VIC1_9FLAO</name>
<keyword evidence="3" id="KW-1185">Reference proteome</keyword>
<keyword evidence="1" id="KW-0732">Signal</keyword>
<evidence type="ECO:0000256" key="1">
    <source>
        <dbReference type="SAM" id="SignalP"/>
    </source>
</evidence>
<dbReference type="RefSeq" id="WP_251808356.1">
    <property type="nucleotide sequence ID" value="NZ_CP166679.1"/>
</dbReference>
<feature type="signal peptide" evidence="1">
    <location>
        <begin position="1"/>
        <end position="21"/>
    </location>
</feature>
<reference evidence="3" key="1">
    <citation type="journal article" date="2019" name="Int. J. Syst. Evol. Microbiol.">
        <title>The Global Catalogue of Microorganisms (GCM) 10K type strain sequencing project: providing services to taxonomists for standard genome sequencing and annotation.</title>
        <authorList>
            <consortium name="The Broad Institute Genomics Platform"/>
            <consortium name="The Broad Institute Genome Sequencing Center for Infectious Disease"/>
            <person name="Wu L."/>
            <person name="Ma J."/>
        </authorList>
    </citation>
    <scope>NUCLEOTIDE SEQUENCE [LARGE SCALE GENOMIC DNA]</scope>
    <source>
        <strain evidence="3">KCTC 52924</strain>
    </source>
</reference>
<organism evidence="2 3">
    <name type="scientific">Arenibacter antarcticus</name>
    <dbReference type="NCBI Taxonomy" id="2040469"/>
    <lineage>
        <taxon>Bacteria</taxon>
        <taxon>Pseudomonadati</taxon>
        <taxon>Bacteroidota</taxon>
        <taxon>Flavobacteriia</taxon>
        <taxon>Flavobacteriales</taxon>
        <taxon>Flavobacteriaceae</taxon>
        <taxon>Arenibacter</taxon>
    </lineage>
</organism>
<proteinExistence type="predicted"/>
<feature type="chain" id="PRO_5045694546" description="TonB protein C-terminal" evidence="1">
    <location>
        <begin position="22"/>
        <end position="112"/>
    </location>
</feature>